<evidence type="ECO:0000313" key="1">
    <source>
        <dbReference type="EMBL" id="TVU22292.1"/>
    </source>
</evidence>
<feature type="non-terminal residue" evidence="1">
    <location>
        <position position="1"/>
    </location>
</feature>
<name>A0A5J9UF34_9POAL</name>
<proteinExistence type="predicted"/>
<dbReference type="Proteomes" id="UP000324897">
    <property type="component" value="Unassembled WGS sequence"/>
</dbReference>
<dbReference type="AlphaFoldDB" id="A0A5J9UF34"/>
<dbReference type="Gramene" id="TVU22292">
    <property type="protein sequence ID" value="TVU22292"/>
    <property type="gene ID" value="EJB05_31977"/>
</dbReference>
<accession>A0A5J9UF34</accession>
<protein>
    <submittedName>
        <fullName evidence="1">Uncharacterized protein</fullName>
    </submittedName>
</protein>
<gene>
    <name evidence="1" type="ORF">EJB05_31977</name>
</gene>
<reference evidence="1 2" key="1">
    <citation type="journal article" date="2019" name="Sci. Rep.">
        <title>A high-quality genome of Eragrostis curvula grass provides insights into Poaceae evolution and supports new strategies to enhance forage quality.</title>
        <authorList>
            <person name="Carballo J."/>
            <person name="Santos B.A.C.M."/>
            <person name="Zappacosta D."/>
            <person name="Garbus I."/>
            <person name="Selva J.P."/>
            <person name="Gallo C.A."/>
            <person name="Diaz A."/>
            <person name="Albertini E."/>
            <person name="Caccamo M."/>
            <person name="Echenique V."/>
        </authorList>
    </citation>
    <scope>NUCLEOTIDE SEQUENCE [LARGE SCALE GENOMIC DNA]</scope>
    <source>
        <strain evidence="2">cv. Victoria</strain>
        <tissue evidence="1">Leaf</tissue>
    </source>
</reference>
<organism evidence="1 2">
    <name type="scientific">Eragrostis curvula</name>
    <name type="common">weeping love grass</name>
    <dbReference type="NCBI Taxonomy" id="38414"/>
    <lineage>
        <taxon>Eukaryota</taxon>
        <taxon>Viridiplantae</taxon>
        <taxon>Streptophyta</taxon>
        <taxon>Embryophyta</taxon>
        <taxon>Tracheophyta</taxon>
        <taxon>Spermatophyta</taxon>
        <taxon>Magnoliopsida</taxon>
        <taxon>Liliopsida</taxon>
        <taxon>Poales</taxon>
        <taxon>Poaceae</taxon>
        <taxon>PACMAD clade</taxon>
        <taxon>Chloridoideae</taxon>
        <taxon>Eragrostideae</taxon>
        <taxon>Eragrostidinae</taxon>
        <taxon>Eragrostis</taxon>
    </lineage>
</organism>
<comment type="caution">
    <text evidence="1">The sequence shown here is derived from an EMBL/GenBank/DDBJ whole genome shotgun (WGS) entry which is preliminary data.</text>
</comment>
<sequence length="108" mass="11546">MEQQHMAGLFATAENGAAEVDGEPGVEIFVASFSNVSPSSAGRLQRRALLVVAGAGCLMEHDGKCDGDAAASLASVFPAWRQPELERMTPEELLQLSVPDYYCWCLDG</sequence>
<keyword evidence="2" id="KW-1185">Reference proteome</keyword>
<dbReference type="EMBL" id="RWGY01000026">
    <property type="protein sequence ID" value="TVU22292.1"/>
    <property type="molecule type" value="Genomic_DNA"/>
</dbReference>
<evidence type="ECO:0000313" key="2">
    <source>
        <dbReference type="Proteomes" id="UP000324897"/>
    </source>
</evidence>